<dbReference type="AlphaFoldDB" id="A0A3A5M1N5"/>
<dbReference type="InterPro" id="IPR003593">
    <property type="entry name" value="AAA+_ATPase"/>
</dbReference>
<reference evidence="12 13" key="1">
    <citation type="submission" date="2018-09" db="EMBL/GenBank/DDBJ databases">
        <title>Novel species of Arthrobacter.</title>
        <authorList>
            <person name="Liu Q."/>
            <person name="Xin Y.-H."/>
        </authorList>
    </citation>
    <scope>NUCLEOTIDE SEQUENCE [LARGE SCALE GENOMIC DNA]</scope>
    <source>
        <strain evidence="12 13">Hz2</strain>
    </source>
</reference>
<dbReference type="GO" id="GO:0005886">
    <property type="term" value="C:plasma membrane"/>
    <property type="evidence" value="ECO:0007669"/>
    <property type="project" value="UniProtKB-ARBA"/>
</dbReference>
<dbReference type="InterPro" id="IPR003439">
    <property type="entry name" value="ABC_transporter-like_ATP-bd"/>
</dbReference>
<dbReference type="Pfam" id="PF00005">
    <property type="entry name" value="ABC_tran"/>
    <property type="match status" value="1"/>
</dbReference>
<evidence type="ECO:0000256" key="7">
    <source>
        <dbReference type="ARBA" id="ARBA00022970"/>
    </source>
</evidence>
<dbReference type="EMBL" id="QZVT01000007">
    <property type="protein sequence ID" value="RJT78074.1"/>
    <property type="molecule type" value="Genomic_DNA"/>
</dbReference>
<dbReference type="GO" id="GO:0016887">
    <property type="term" value="F:ATP hydrolysis activity"/>
    <property type="evidence" value="ECO:0007669"/>
    <property type="project" value="InterPro"/>
</dbReference>
<evidence type="ECO:0000256" key="5">
    <source>
        <dbReference type="ARBA" id="ARBA00022840"/>
    </source>
</evidence>
<keyword evidence="4" id="KW-0547">Nucleotide-binding</keyword>
<dbReference type="PROSITE" id="PS00211">
    <property type="entry name" value="ABC_TRANSPORTER_1"/>
    <property type="match status" value="1"/>
</dbReference>
<dbReference type="GO" id="GO:0006865">
    <property type="term" value="P:amino acid transport"/>
    <property type="evidence" value="ECO:0007669"/>
    <property type="project" value="UniProtKB-KW"/>
</dbReference>
<dbReference type="Proteomes" id="UP000272560">
    <property type="component" value="Unassembled WGS sequence"/>
</dbReference>
<dbReference type="FunFam" id="3.40.50.300:FF:000056">
    <property type="entry name" value="Cell division ATP-binding protein FtsE"/>
    <property type="match status" value="1"/>
</dbReference>
<evidence type="ECO:0000256" key="10">
    <source>
        <dbReference type="ARBA" id="ARBA00063837"/>
    </source>
</evidence>
<comment type="subunit">
    <text evidence="10">Homodimer. Forms a membrane-associated complex with FtsX.</text>
</comment>
<organism evidence="12 13">
    <name type="scientific">Arthrobacter cheniae</name>
    <dbReference type="NCBI Taxonomy" id="1258888"/>
    <lineage>
        <taxon>Bacteria</taxon>
        <taxon>Bacillati</taxon>
        <taxon>Actinomycetota</taxon>
        <taxon>Actinomycetes</taxon>
        <taxon>Micrococcales</taxon>
        <taxon>Micrococcaceae</taxon>
        <taxon>Arthrobacter</taxon>
    </lineage>
</organism>
<dbReference type="Gene3D" id="3.40.50.300">
    <property type="entry name" value="P-loop containing nucleotide triphosphate hydrolases"/>
    <property type="match status" value="1"/>
</dbReference>
<keyword evidence="8" id="KW-0472">Membrane</keyword>
<dbReference type="RefSeq" id="WP_120149687.1">
    <property type="nucleotide sequence ID" value="NZ_QZVT01000007.1"/>
</dbReference>
<dbReference type="GO" id="GO:0005524">
    <property type="term" value="F:ATP binding"/>
    <property type="evidence" value="ECO:0007669"/>
    <property type="project" value="UniProtKB-KW"/>
</dbReference>
<keyword evidence="2" id="KW-0813">Transport</keyword>
<evidence type="ECO:0000256" key="9">
    <source>
        <dbReference type="ARBA" id="ARBA00054718"/>
    </source>
</evidence>
<dbReference type="PANTHER" id="PTHR43166">
    <property type="entry name" value="AMINO ACID IMPORT ATP-BINDING PROTEIN"/>
    <property type="match status" value="1"/>
</dbReference>
<keyword evidence="3" id="KW-1003">Cell membrane</keyword>
<name>A0A3A5M1N5_9MICC</name>
<dbReference type="SMART" id="SM00382">
    <property type="entry name" value="AAA"/>
    <property type="match status" value="1"/>
</dbReference>
<evidence type="ECO:0000256" key="4">
    <source>
        <dbReference type="ARBA" id="ARBA00022741"/>
    </source>
</evidence>
<dbReference type="SUPFAM" id="SSF52540">
    <property type="entry name" value="P-loop containing nucleoside triphosphate hydrolases"/>
    <property type="match status" value="1"/>
</dbReference>
<dbReference type="PANTHER" id="PTHR43166:SF30">
    <property type="entry name" value="METHIONINE IMPORT ATP-BINDING PROTEIN METN"/>
    <property type="match status" value="1"/>
</dbReference>
<dbReference type="InterPro" id="IPR017871">
    <property type="entry name" value="ABC_transporter-like_CS"/>
</dbReference>
<evidence type="ECO:0000256" key="6">
    <source>
        <dbReference type="ARBA" id="ARBA00022967"/>
    </source>
</evidence>
<sequence length="362" mass="38026">MITLRQLTKTYGRGGTAVTVLDRLDFEVPTGRIAAVVGPSGAGKSTLAQCINLLERPTSGSVVVNGEELSGLPEKRLREARRRIGTVFQSSSLLSRRTAAENIALPLEYLGVTPNEARARVAELLDRVGLADKAGHYPFQLSGGQAQRVGIARALALRPSILLADEATSGLDPDTTRSVVGLIRQLRDDLDLTVVFITHEMDTVRQVADTVARLDHGRIVEQGTLVELLTSHESQLGRSLQPRRGHAGPEAGTRTWFVTYDSTVVPGDWIQRVTADLGTAVHLLGASVETVHGVNTGSATLGIGTDDDARVAAALARCGLSGTPDDGPPLGPRASLGSADAVSGGFLAGAGRVRTGTLEDVA</sequence>
<feature type="domain" description="ABC transporter" evidence="11">
    <location>
        <begin position="2"/>
        <end position="241"/>
    </location>
</feature>
<proteinExistence type="inferred from homology"/>
<evidence type="ECO:0000256" key="3">
    <source>
        <dbReference type="ARBA" id="ARBA00022475"/>
    </source>
</evidence>
<keyword evidence="7" id="KW-0029">Amino-acid transport</keyword>
<evidence type="ECO:0000313" key="13">
    <source>
        <dbReference type="Proteomes" id="UP000272560"/>
    </source>
</evidence>
<dbReference type="InterPro" id="IPR027417">
    <property type="entry name" value="P-loop_NTPase"/>
</dbReference>
<dbReference type="OrthoDB" id="3190580at2"/>
<keyword evidence="6" id="KW-1278">Translocase</keyword>
<evidence type="ECO:0000259" key="11">
    <source>
        <dbReference type="PROSITE" id="PS50893"/>
    </source>
</evidence>
<comment type="caution">
    <text evidence="12">The sequence shown here is derived from an EMBL/GenBank/DDBJ whole genome shotgun (WGS) entry which is preliminary data.</text>
</comment>
<comment type="similarity">
    <text evidence="1">Belongs to the ABC transporter superfamily.</text>
</comment>
<dbReference type="PROSITE" id="PS50893">
    <property type="entry name" value="ABC_TRANSPORTER_2"/>
    <property type="match status" value="1"/>
</dbReference>
<dbReference type="InterPro" id="IPR050086">
    <property type="entry name" value="MetN_ABC_transporter-like"/>
</dbReference>
<accession>A0A3A5M1N5</accession>
<evidence type="ECO:0000256" key="1">
    <source>
        <dbReference type="ARBA" id="ARBA00005417"/>
    </source>
</evidence>
<protein>
    <submittedName>
        <fullName evidence="12">ATP-binding cassette domain-containing protein</fullName>
    </submittedName>
</protein>
<evidence type="ECO:0000313" key="12">
    <source>
        <dbReference type="EMBL" id="RJT78074.1"/>
    </source>
</evidence>
<gene>
    <name evidence="12" type="ORF">D6T63_14120</name>
</gene>
<evidence type="ECO:0000256" key="2">
    <source>
        <dbReference type="ARBA" id="ARBA00022448"/>
    </source>
</evidence>
<comment type="function">
    <text evidence="9">Part of the ABC transporter FtsEX involved in cellular division. Has ATPase activity.</text>
</comment>
<keyword evidence="13" id="KW-1185">Reference proteome</keyword>
<keyword evidence="5 12" id="KW-0067">ATP-binding</keyword>
<evidence type="ECO:0000256" key="8">
    <source>
        <dbReference type="ARBA" id="ARBA00023136"/>
    </source>
</evidence>